<dbReference type="STRING" id="421072.SAMN04488097_3564"/>
<evidence type="ECO:0008006" key="4">
    <source>
        <dbReference type="Google" id="ProtNLM"/>
    </source>
</evidence>
<dbReference type="AlphaFoldDB" id="A0A085B911"/>
<accession>A0A085B911</accession>
<protein>
    <recommendedName>
        <fullName evidence="4">Prolyl-tRNA synthetase</fullName>
    </recommendedName>
</protein>
<evidence type="ECO:0000313" key="3">
    <source>
        <dbReference type="Proteomes" id="UP000028623"/>
    </source>
</evidence>
<gene>
    <name evidence="2" type="ORF">IO89_15645</name>
</gene>
<feature type="compositionally biased region" description="Polar residues" evidence="1">
    <location>
        <begin position="288"/>
        <end position="307"/>
    </location>
</feature>
<dbReference type="Proteomes" id="UP000028623">
    <property type="component" value="Unassembled WGS sequence"/>
</dbReference>
<feature type="region of interest" description="Disordered" evidence="1">
    <location>
        <begin position="243"/>
        <end position="350"/>
    </location>
</feature>
<feature type="compositionally biased region" description="Low complexity" evidence="1">
    <location>
        <begin position="272"/>
        <end position="287"/>
    </location>
</feature>
<evidence type="ECO:0000256" key="1">
    <source>
        <dbReference type="SAM" id="MobiDB-lite"/>
    </source>
</evidence>
<comment type="caution">
    <text evidence="2">The sequence shown here is derived from an EMBL/GenBank/DDBJ whole genome shotgun (WGS) entry which is preliminary data.</text>
</comment>
<dbReference type="eggNOG" id="COG5164">
    <property type="taxonomic scope" value="Bacteria"/>
</dbReference>
<keyword evidence="3" id="KW-1185">Reference proteome</keyword>
<proteinExistence type="predicted"/>
<name>A0A085B911_9FLAO</name>
<feature type="compositionally biased region" description="Polar residues" evidence="1">
    <location>
        <begin position="243"/>
        <end position="268"/>
    </location>
</feature>
<reference evidence="2 3" key="1">
    <citation type="submission" date="2014-07" db="EMBL/GenBank/DDBJ databases">
        <title>Epilithonimonas lactis LMG 22401 Genome.</title>
        <authorList>
            <person name="Pipes S.E."/>
            <person name="Stropko S.J."/>
        </authorList>
    </citation>
    <scope>NUCLEOTIDE SEQUENCE [LARGE SCALE GENOMIC DNA]</scope>
    <source>
        <strain evidence="2 3">LMG 24401</strain>
    </source>
</reference>
<feature type="compositionally biased region" description="Gly residues" evidence="1">
    <location>
        <begin position="320"/>
        <end position="350"/>
    </location>
</feature>
<dbReference type="RefSeq" id="WP_034978222.1">
    <property type="nucleotide sequence ID" value="NZ_FOFI01000005.1"/>
</dbReference>
<dbReference type="PROSITE" id="PS51257">
    <property type="entry name" value="PROKAR_LIPOPROTEIN"/>
    <property type="match status" value="1"/>
</dbReference>
<dbReference type="EMBL" id="JPLY01000005">
    <property type="protein sequence ID" value="KFC18956.1"/>
    <property type="molecule type" value="Genomic_DNA"/>
</dbReference>
<evidence type="ECO:0000313" key="2">
    <source>
        <dbReference type="EMBL" id="KFC18956.1"/>
    </source>
</evidence>
<sequence>MKNINNNRFLNLIRSKALILIASSSLLTSCVIYTGGYSETDGVYYDPNRDSLPAGTYSYGNNQVDNYYNYQDTYPSIYDNNQQNIQDQDNRYNLASSSSDWGTFTGSETNYTSFNNWGYGGWGMGFGWGGFGGGWGYPGYGMYGWNSPFNSWGWGMGFGWGNSFYSPWGWGGGFYDPFWGYGYGGWGGGYYGGGYYHPINYNRSGRLGGMISQNRVGGRNDNRFQGINNSRIRTAGNIRNDVGTRNSAIRTGNNGMRNPNGIRTNNGGMRTYPNNGNVRNNYPNNGGIRTQTYPNNGNVRTSPNNGGFRNESFSPSRSGSSGGFNSGGGMRSGGSSGGGGMRSGGGGGRR</sequence>
<organism evidence="2 3">
    <name type="scientific">Epilithonimonas lactis</name>
    <dbReference type="NCBI Taxonomy" id="421072"/>
    <lineage>
        <taxon>Bacteria</taxon>
        <taxon>Pseudomonadati</taxon>
        <taxon>Bacteroidota</taxon>
        <taxon>Flavobacteriia</taxon>
        <taxon>Flavobacteriales</taxon>
        <taxon>Weeksellaceae</taxon>
        <taxon>Chryseobacterium group</taxon>
        <taxon>Epilithonimonas</taxon>
    </lineage>
</organism>